<sequence>LVAYFRRSFDVARRIRCNTFRLFTQSNPDTFCLVPSTSSTSFSPHSVIGNRMALNYILLWTCWFFLFSPALCYFDIEDLEGMEGMENVRIARSIDISDLGEKVARKDLLPPCQACKTIVKTFMHGMEQTKRNKFDGGDIEWEKRKWENTLTVRSVSLKYKKTYVRKLYRDKSIVETC</sequence>
<dbReference type="EMBL" id="GETE01000391">
    <property type="protein sequence ID" value="JAT79132.1"/>
    <property type="molecule type" value="Transcribed_RNA"/>
</dbReference>
<organism evidence="1">
    <name type="scientific">Ornithodoros brasiliensis</name>
    <name type="common">Mouro tick</name>
    <dbReference type="NCBI Taxonomy" id="888526"/>
    <lineage>
        <taxon>Eukaryota</taxon>
        <taxon>Metazoa</taxon>
        <taxon>Ecdysozoa</taxon>
        <taxon>Arthropoda</taxon>
        <taxon>Chelicerata</taxon>
        <taxon>Arachnida</taxon>
        <taxon>Acari</taxon>
        <taxon>Parasitiformes</taxon>
        <taxon>Ixodida</taxon>
        <taxon>Ixodoidea</taxon>
        <taxon>Argasidae</taxon>
        <taxon>Ornithodorinae</taxon>
        <taxon>Ornithodoros</taxon>
    </lineage>
</organism>
<proteinExistence type="predicted"/>
<protein>
    <submittedName>
        <fullName evidence="1">Cysteine rich with egf like domain protein 2 like</fullName>
    </submittedName>
</protein>
<evidence type="ECO:0000313" key="1">
    <source>
        <dbReference type="EMBL" id="JAT79132.1"/>
    </source>
</evidence>
<dbReference type="AlphaFoldDB" id="A0A1D2AIW1"/>
<name>A0A1D2AIW1_ORNBR</name>
<reference evidence="1" key="1">
    <citation type="submission" date="2016-07" db="EMBL/GenBank/DDBJ databases">
        <title>Salivary Glands transcriptome analysis on engorged females of Ornithodoros brasiliensis (Acari:Argasidae).</title>
        <authorList>
            <person name="Simons S.M."/>
            <person name="Carvalho E."/>
            <person name="Junqueira-de-Azevedo I."/>
            <person name="Ho P.L."/>
            <person name="Giovanni D."/>
            <person name="Mendonca R."/>
            <person name="Onofrio V."/>
            <person name="Landulfo G."/>
            <person name="Ramirez D."/>
            <person name="Barros-Battesti D."/>
        </authorList>
    </citation>
    <scope>NUCLEOTIDE SEQUENCE</scope>
    <source>
        <strain evidence="1">Female</strain>
        <tissue evidence="1">Salivary gland</tissue>
    </source>
</reference>
<feature type="non-terminal residue" evidence="1">
    <location>
        <position position="1"/>
    </location>
</feature>
<accession>A0A1D2AIW1</accession>